<name>A0ABT7UN11_9FIRM</name>
<dbReference type="Gene3D" id="3.30.420.40">
    <property type="match status" value="2"/>
</dbReference>
<proteinExistence type="predicted"/>
<feature type="domain" description="Actin-like protein N-terminal" evidence="1">
    <location>
        <begin position="54"/>
        <end position="137"/>
    </location>
</feature>
<organism evidence="3 4">
    <name type="scientific">Allofournierella massiliensis</name>
    <dbReference type="NCBI Taxonomy" id="1650663"/>
    <lineage>
        <taxon>Bacteria</taxon>
        <taxon>Bacillati</taxon>
        <taxon>Bacillota</taxon>
        <taxon>Clostridia</taxon>
        <taxon>Eubacteriales</taxon>
        <taxon>Oscillospiraceae</taxon>
        <taxon>Allofournierella</taxon>
    </lineage>
</organism>
<evidence type="ECO:0000313" key="4">
    <source>
        <dbReference type="Proteomes" id="UP001529380"/>
    </source>
</evidence>
<keyword evidence="4" id="KW-1185">Reference proteome</keyword>
<dbReference type="Pfam" id="PF21522">
    <property type="entry name" value="MreB-like_C"/>
    <property type="match status" value="1"/>
</dbReference>
<gene>
    <name evidence="3" type="ORF">QUW08_03030</name>
</gene>
<dbReference type="Pfam" id="PF17989">
    <property type="entry name" value="ALP_N"/>
    <property type="match status" value="1"/>
</dbReference>
<sequence length="303" mass="33889">MLIAIDHGNYAIKTPRFSFVSGLSEHATKPPLADEVIEYEGSYWTLSGRRLPYMRDKTRDDRHFILSLFAIAKELVNAGCVSGSEKVDLAVGLPPEHYKLRDRFAQYFKRAEPISFCYNDHPMSVSIQHVFVYPQAYAAVIPQSSQLLKTLRMFVVDIGGITTDVLLLRSGKPDLQVCRSLESGVITMNNEIIGKISAEHDMKIEDEHISAVLLGRETILPDCVKKTIRECAQMHANGILDQLRELQVDLRTNPVIFIGGGSALFRPLFEHSPLIAQASFISDPKANAIGYEMLATQQLSRLT</sequence>
<dbReference type="InterPro" id="IPR043129">
    <property type="entry name" value="ATPase_NBD"/>
</dbReference>
<dbReference type="InterPro" id="IPR040607">
    <property type="entry name" value="ALP_N"/>
</dbReference>
<protein>
    <submittedName>
        <fullName evidence="3">ParM/StbA family protein</fullName>
    </submittedName>
</protein>
<reference evidence="3 4" key="1">
    <citation type="submission" date="2023-06" db="EMBL/GenBank/DDBJ databases">
        <title>Identification and characterization of horizontal gene transfer across gut microbiota members of farm animals based on homology search.</title>
        <authorList>
            <person name="Schwarzerova J."/>
            <person name="Nykrynova M."/>
            <person name="Jureckova K."/>
            <person name="Cejkova D."/>
            <person name="Rychlik I."/>
        </authorList>
    </citation>
    <scope>NUCLEOTIDE SEQUENCE [LARGE SCALE GENOMIC DNA]</scope>
    <source>
        <strain evidence="3 4">ET340</strain>
    </source>
</reference>
<dbReference type="CDD" id="cd10227">
    <property type="entry name" value="ASKHA_NBD_ParM-like"/>
    <property type="match status" value="1"/>
</dbReference>
<feature type="domain" description="Actin homologue MreB-like C-terminal" evidence="2">
    <location>
        <begin position="155"/>
        <end position="267"/>
    </location>
</feature>
<dbReference type="InterPro" id="IPR049067">
    <property type="entry name" value="MreB-like_C"/>
</dbReference>
<evidence type="ECO:0000259" key="2">
    <source>
        <dbReference type="Pfam" id="PF21522"/>
    </source>
</evidence>
<dbReference type="EMBL" id="JAUDCL010000003">
    <property type="protein sequence ID" value="MDM8200274.1"/>
    <property type="molecule type" value="Genomic_DNA"/>
</dbReference>
<comment type="caution">
    <text evidence="3">The sequence shown here is derived from an EMBL/GenBank/DDBJ whole genome shotgun (WGS) entry which is preliminary data.</text>
</comment>
<evidence type="ECO:0000259" key="1">
    <source>
        <dbReference type="Pfam" id="PF17989"/>
    </source>
</evidence>
<accession>A0ABT7UN11</accession>
<evidence type="ECO:0000313" key="3">
    <source>
        <dbReference type="EMBL" id="MDM8200274.1"/>
    </source>
</evidence>
<dbReference type="RefSeq" id="WP_289599146.1">
    <property type="nucleotide sequence ID" value="NZ_JAUDCL010000003.1"/>
</dbReference>
<dbReference type="Proteomes" id="UP001529380">
    <property type="component" value="Unassembled WGS sequence"/>
</dbReference>
<dbReference type="SUPFAM" id="SSF53067">
    <property type="entry name" value="Actin-like ATPase domain"/>
    <property type="match status" value="2"/>
</dbReference>